<evidence type="ECO:0000313" key="8">
    <source>
        <dbReference type="EMBL" id="PON69089.1"/>
    </source>
</evidence>
<dbReference type="PROSITE" id="PS51257">
    <property type="entry name" value="PROKAR_LIPOPROTEIN"/>
    <property type="match status" value="1"/>
</dbReference>
<name>A0A2P5D705_PARAD</name>
<evidence type="ECO:0000256" key="5">
    <source>
        <dbReference type="ARBA" id="ARBA00023136"/>
    </source>
</evidence>
<evidence type="ECO:0000313" key="9">
    <source>
        <dbReference type="Proteomes" id="UP000237105"/>
    </source>
</evidence>
<dbReference type="InterPro" id="IPR009606">
    <property type="entry name" value="DEAL/Modifying_wall_lignin1/2"/>
</dbReference>
<protein>
    <recommendedName>
        <fullName evidence="10">Transmembrane protein</fullName>
    </recommendedName>
</protein>
<dbReference type="Proteomes" id="UP000237105">
    <property type="component" value="Unassembled WGS sequence"/>
</dbReference>
<feature type="transmembrane region" description="Helical" evidence="7">
    <location>
        <begin position="53"/>
        <end position="76"/>
    </location>
</feature>
<keyword evidence="2 7" id="KW-0812">Transmembrane</keyword>
<evidence type="ECO:0000256" key="6">
    <source>
        <dbReference type="ARBA" id="ARBA00029467"/>
    </source>
</evidence>
<feature type="transmembrane region" description="Helical" evidence="7">
    <location>
        <begin position="139"/>
        <end position="160"/>
    </location>
</feature>
<evidence type="ECO:0000256" key="3">
    <source>
        <dbReference type="ARBA" id="ARBA00022729"/>
    </source>
</evidence>
<feature type="transmembrane region" description="Helical" evidence="7">
    <location>
        <begin position="96"/>
        <end position="119"/>
    </location>
</feature>
<dbReference type="STRING" id="3476.A0A2P5D705"/>
<organism evidence="8 9">
    <name type="scientific">Parasponia andersonii</name>
    <name type="common">Sponia andersonii</name>
    <dbReference type="NCBI Taxonomy" id="3476"/>
    <lineage>
        <taxon>Eukaryota</taxon>
        <taxon>Viridiplantae</taxon>
        <taxon>Streptophyta</taxon>
        <taxon>Embryophyta</taxon>
        <taxon>Tracheophyta</taxon>
        <taxon>Spermatophyta</taxon>
        <taxon>Magnoliopsida</taxon>
        <taxon>eudicotyledons</taxon>
        <taxon>Gunneridae</taxon>
        <taxon>Pentapetalae</taxon>
        <taxon>rosids</taxon>
        <taxon>fabids</taxon>
        <taxon>Rosales</taxon>
        <taxon>Cannabaceae</taxon>
        <taxon>Parasponia</taxon>
    </lineage>
</organism>
<dbReference type="OrthoDB" id="1877293at2759"/>
<evidence type="ECO:0000256" key="7">
    <source>
        <dbReference type="SAM" id="Phobius"/>
    </source>
</evidence>
<gene>
    <name evidence="8" type="ORF">PanWU01x14_091140</name>
</gene>
<evidence type="ECO:0008006" key="10">
    <source>
        <dbReference type="Google" id="ProtNLM"/>
    </source>
</evidence>
<dbReference type="AlphaFoldDB" id="A0A2P5D705"/>
<proteinExistence type="inferred from homology"/>
<accession>A0A2P5D705</accession>
<comment type="similarity">
    <text evidence="6">Belongs to the DESIGUAL family.</text>
</comment>
<keyword evidence="9" id="KW-1185">Reference proteome</keyword>
<keyword evidence="5 7" id="KW-0472">Membrane</keyword>
<comment type="subcellular location">
    <subcellularLocation>
        <location evidence="1">Endomembrane system</location>
        <topology evidence="1">Multi-pass membrane protein</topology>
    </subcellularLocation>
</comment>
<evidence type="ECO:0000256" key="4">
    <source>
        <dbReference type="ARBA" id="ARBA00022989"/>
    </source>
</evidence>
<keyword evidence="3" id="KW-0732">Signal</keyword>
<dbReference type="Pfam" id="PF06749">
    <property type="entry name" value="DUF1218"/>
    <property type="match status" value="1"/>
</dbReference>
<dbReference type="PANTHER" id="PTHR31769">
    <property type="entry name" value="OS07G0462200 PROTEIN-RELATED"/>
    <property type="match status" value="1"/>
</dbReference>
<keyword evidence="4 7" id="KW-1133">Transmembrane helix</keyword>
<evidence type="ECO:0000256" key="1">
    <source>
        <dbReference type="ARBA" id="ARBA00004127"/>
    </source>
</evidence>
<sequence>MEKRQHGYLSILYILVTSLGLFSVASCVAAELKRAKIKDLKLDGGLCYLPESRAFGLGIAALICLCIAQIVGNLVFWRSGEKTSSCKAKTPMISTLLLFISWISFGVAVILLGSATSMSRRQPYGKGWLDGECYLVKDGVFIGSAILVLLALGAMLGSAFTTKRRRRRKTQVEQEFTVHEQLDPK</sequence>
<dbReference type="InterPro" id="IPR052222">
    <property type="entry name" value="DESIGUAL"/>
</dbReference>
<reference evidence="9" key="1">
    <citation type="submission" date="2016-06" db="EMBL/GenBank/DDBJ databases">
        <title>Parallel loss of symbiosis genes in relatives of nitrogen-fixing non-legume Parasponia.</title>
        <authorList>
            <person name="Van Velzen R."/>
            <person name="Holmer R."/>
            <person name="Bu F."/>
            <person name="Rutten L."/>
            <person name="Van Zeijl A."/>
            <person name="Liu W."/>
            <person name="Santuari L."/>
            <person name="Cao Q."/>
            <person name="Sharma T."/>
            <person name="Shen D."/>
            <person name="Roswanjaya Y."/>
            <person name="Wardhani T."/>
            <person name="Kalhor M.S."/>
            <person name="Jansen J."/>
            <person name="Van den Hoogen J."/>
            <person name="Gungor B."/>
            <person name="Hartog M."/>
            <person name="Hontelez J."/>
            <person name="Verver J."/>
            <person name="Yang W.-C."/>
            <person name="Schijlen E."/>
            <person name="Repin R."/>
            <person name="Schilthuizen M."/>
            <person name="Schranz E."/>
            <person name="Heidstra R."/>
            <person name="Miyata K."/>
            <person name="Fedorova E."/>
            <person name="Kohlen W."/>
            <person name="Bisseling T."/>
            <person name="Smit S."/>
            <person name="Geurts R."/>
        </authorList>
    </citation>
    <scope>NUCLEOTIDE SEQUENCE [LARGE SCALE GENOMIC DNA]</scope>
    <source>
        <strain evidence="9">cv. WU1-14</strain>
    </source>
</reference>
<dbReference type="GO" id="GO:0012505">
    <property type="term" value="C:endomembrane system"/>
    <property type="evidence" value="ECO:0007669"/>
    <property type="project" value="UniProtKB-SubCell"/>
</dbReference>
<evidence type="ECO:0000256" key="2">
    <source>
        <dbReference type="ARBA" id="ARBA00022692"/>
    </source>
</evidence>
<dbReference type="EMBL" id="JXTB01000058">
    <property type="protein sequence ID" value="PON69089.1"/>
    <property type="molecule type" value="Genomic_DNA"/>
</dbReference>
<comment type="caution">
    <text evidence="8">The sequence shown here is derived from an EMBL/GenBank/DDBJ whole genome shotgun (WGS) entry which is preliminary data.</text>
</comment>